<dbReference type="SMART" id="SM00862">
    <property type="entry name" value="Trans_reg_C"/>
    <property type="match status" value="1"/>
</dbReference>
<dbReference type="EMBL" id="CAADFC020000023">
    <property type="protein sequence ID" value="VIO75267.1"/>
    <property type="molecule type" value="Genomic_DNA"/>
</dbReference>
<name>A0A508TLK9_9BRAD</name>
<feature type="DNA-binding region" description="OmpR/PhoB-type" evidence="2">
    <location>
        <begin position="1"/>
        <end position="94"/>
    </location>
</feature>
<dbReference type="SUPFAM" id="SSF48452">
    <property type="entry name" value="TPR-like"/>
    <property type="match status" value="1"/>
</dbReference>
<dbReference type="InterPro" id="IPR036388">
    <property type="entry name" value="WH-like_DNA-bd_sf"/>
</dbReference>
<sequence length="559" mass="61466">MRFGPFILDAGRRTLTRDGRRIALRPKSFDVLCQLLAAAGEPVSRDEFAQAVWQGITVTDESLSRCVSDIRQALDDEAQDIIKTLPRRGYVLAVPVSEAAETIVAKVAAEKRPPWIIGRGRPALLALVGGVLACLLLVGIGVWQKMASGDAQQERPSIAVLPFTNVAGDKEQDYFSDGLTEDIAVRLSKFSELFVIANESASSFKGTTDLRGTARRLGVRYLLLGAVRRDQGQLRVSARLVEAETGVQRWADLYERPPADVVALQDDLARRIVGVLLSRITQVELERAERKGPRSLGAYDFFLRGRALLASVDSSPTAAEYGRRLLSARRALNEAVRLDPGYAPTLTALSDTYNRAWLVSNNEAELADEFQSPVASDEALALAERAITADPTLPEAHSQLAWVLHWRQRRLDALSAFRRAADLNPNMADGRYALALAHAGRSEESIAMLGQIFRLDPLHRPIYYSYLANSYYLAGRYQESLEASRTAVDRLPAVYQARVWHAAAAARLGLEDEAKAAASATLRLRPNFTISRFLASIALAQSDDEARLHEGLRKAGLPE</sequence>
<evidence type="ECO:0000256" key="2">
    <source>
        <dbReference type="PROSITE-ProRule" id="PRU01091"/>
    </source>
</evidence>
<dbReference type="SUPFAM" id="SSF46894">
    <property type="entry name" value="C-terminal effector domain of the bipartite response regulators"/>
    <property type="match status" value="1"/>
</dbReference>
<dbReference type="InterPro" id="IPR001867">
    <property type="entry name" value="OmpR/PhoB-type_DNA-bd"/>
</dbReference>
<dbReference type="Gene3D" id="1.25.40.10">
    <property type="entry name" value="Tetratricopeptide repeat domain"/>
    <property type="match status" value="2"/>
</dbReference>
<dbReference type="GO" id="GO:0006355">
    <property type="term" value="P:regulation of DNA-templated transcription"/>
    <property type="evidence" value="ECO:0007669"/>
    <property type="project" value="InterPro"/>
</dbReference>
<dbReference type="InterPro" id="IPR019734">
    <property type="entry name" value="TPR_rpt"/>
</dbReference>
<keyword evidence="3" id="KW-0472">Membrane</keyword>
<dbReference type="InterPro" id="IPR051677">
    <property type="entry name" value="AfsR-DnrI-RedD_regulator"/>
</dbReference>
<dbReference type="Gene3D" id="1.10.10.10">
    <property type="entry name" value="Winged helix-like DNA-binding domain superfamily/Winged helix DNA-binding domain"/>
    <property type="match status" value="1"/>
</dbReference>
<dbReference type="PROSITE" id="PS51755">
    <property type="entry name" value="OMPR_PHOB"/>
    <property type="match status" value="1"/>
</dbReference>
<evidence type="ECO:0000313" key="5">
    <source>
        <dbReference type="EMBL" id="VIO75267.1"/>
    </source>
</evidence>
<dbReference type="PANTHER" id="PTHR35807">
    <property type="entry name" value="TRANSCRIPTIONAL REGULATOR REDD-RELATED"/>
    <property type="match status" value="1"/>
</dbReference>
<dbReference type="PANTHER" id="PTHR35807:SF1">
    <property type="entry name" value="TRANSCRIPTIONAL REGULATOR REDD"/>
    <property type="match status" value="1"/>
</dbReference>
<keyword evidence="3" id="KW-0812">Transmembrane</keyword>
<dbReference type="CDD" id="cd00383">
    <property type="entry name" value="trans_reg_C"/>
    <property type="match status" value="1"/>
</dbReference>
<keyword evidence="3" id="KW-1133">Transmembrane helix</keyword>
<keyword evidence="1 2" id="KW-0238">DNA-binding</keyword>
<dbReference type="Gene3D" id="3.40.50.10070">
    <property type="entry name" value="TolB, N-terminal domain"/>
    <property type="match status" value="1"/>
</dbReference>
<gene>
    <name evidence="5" type="primary">cadC_3</name>
    <name evidence="5" type="ORF">CI1B_57680</name>
</gene>
<organism evidence="5 6">
    <name type="scientific">Bradyrhizobium ivorense</name>
    <dbReference type="NCBI Taxonomy" id="2511166"/>
    <lineage>
        <taxon>Bacteria</taxon>
        <taxon>Pseudomonadati</taxon>
        <taxon>Pseudomonadota</taxon>
        <taxon>Alphaproteobacteria</taxon>
        <taxon>Hyphomicrobiales</taxon>
        <taxon>Nitrobacteraceae</taxon>
        <taxon>Bradyrhizobium</taxon>
    </lineage>
</organism>
<dbReference type="AlphaFoldDB" id="A0A508TLK9"/>
<reference evidence="5" key="1">
    <citation type="submission" date="2019-02" db="EMBL/GenBank/DDBJ databases">
        <authorList>
            <person name="Pothier F.J."/>
        </authorList>
    </citation>
    <scope>NUCLEOTIDE SEQUENCE</scope>
    <source>
        <strain evidence="5">CI-1B</strain>
    </source>
</reference>
<dbReference type="SMART" id="SM00028">
    <property type="entry name" value="TPR"/>
    <property type="match status" value="2"/>
</dbReference>
<dbReference type="InterPro" id="IPR011990">
    <property type="entry name" value="TPR-like_helical_dom_sf"/>
</dbReference>
<dbReference type="InterPro" id="IPR016032">
    <property type="entry name" value="Sig_transdc_resp-reg_C-effctor"/>
</dbReference>
<feature type="domain" description="OmpR/PhoB-type" evidence="4">
    <location>
        <begin position="1"/>
        <end position="94"/>
    </location>
</feature>
<dbReference type="Pfam" id="PF00486">
    <property type="entry name" value="Trans_reg_C"/>
    <property type="match status" value="1"/>
</dbReference>
<evidence type="ECO:0000259" key="4">
    <source>
        <dbReference type="PROSITE" id="PS51755"/>
    </source>
</evidence>
<keyword evidence="6" id="KW-1185">Reference proteome</keyword>
<comment type="caution">
    <text evidence="5">The sequence shown here is derived from an EMBL/GenBank/DDBJ whole genome shotgun (WGS) entry which is preliminary data.</text>
</comment>
<accession>A0A508TLK9</accession>
<dbReference type="Proteomes" id="UP000328092">
    <property type="component" value="Unassembled WGS sequence"/>
</dbReference>
<evidence type="ECO:0000313" key="6">
    <source>
        <dbReference type="Proteomes" id="UP000328092"/>
    </source>
</evidence>
<protein>
    <submittedName>
        <fullName evidence="5">Transcriptional activator CadC</fullName>
    </submittedName>
</protein>
<evidence type="ECO:0000256" key="3">
    <source>
        <dbReference type="SAM" id="Phobius"/>
    </source>
</evidence>
<dbReference type="GO" id="GO:0000160">
    <property type="term" value="P:phosphorelay signal transduction system"/>
    <property type="evidence" value="ECO:0007669"/>
    <property type="project" value="InterPro"/>
</dbReference>
<evidence type="ECO:0000256" key="1">
    <source>
        <dbReference type="ARBA" id="ARBA00023125"/>
    </source>
</evidence>
<feature type="transmembrane region" description="Helical" evidence="3">
    <location>
        <begin position="122"/>
        <end position="143"/>
    </location>
</feature>
<proteinExistence type="predicted"/>
<dbReference type="GO" id="GO:0003677">
    <property type="term" value="F:DNA binding"/>
    <property type="evidence" value="ECO:0007669"/>
    <property type="project" value="UniProtKB-UniRule"/>
</dbReference>